<protein>
    <submittedName>
        <fullName evidence="1">Uncharacterized protein</fullName>
    </submittedName>
</protein>
<dbReference type="EMBL" id="JBJURJ010000012">
    <property type="protein sequence ID" value="MFM9330294.1"/>
    <property type="molecule type" value="Genomic_DNA"/>
</dbReference>
<reference evidence="1" key="1">
    <citation type="submission" date="2024-12" db="EMBL/GenBank/DDBJ databases">
        <authorList>
            <person name="Wu N."/>
        </authorList>
    </citation>
    <scope>NUCLEOTIDE SEQUENCE</scope>
    <source>
        <strain evidence="1">P15</strain>
    </source>
</reference>
<dbReference type="Proteomes" id="UP001631969">
    <property type="component" value="Unassembled WGS sequence"/>
</dbReference>
<accession>A0ACC7P221</accession>
<proteinExistence type="predicted"/>
<comment type="caution">
    <text evidence="1">The sequence shown here is derived from an EMBL/GenBank/DDBJ whole genome shotgun (WGS) entry which is preliminary data.</text>
</comment>
<gene>
    <name evidence="1" type="ORF">ACI1P1_18505</name>
</gene>
<sequence length="300" mass="34398">MEKVMNLAQLPSPVLLLGDHCRAYRDPCAVYHDGIIRLFYTLVETEADGSVYLYTAVSESADLCAWSEPWILTPKDRSFNYSSPGNIIRSDGRWLMCLQTYPRPNGEKYGNGNSRIWMMESRDLSVWGEPQLLRVKGDGVAEQDMGRMIDPYLVENAAKPGEWYCFYKQNGVSMSKTEDFRQWTYCGREDAGENVCIIRHEGEYVMFHSPENGIGVKRSRDLLHWQDDAGLITLGQEDWGWAKGRLTAAFVLDLRHVAGVEAYVMFFHGSGPEDERILFDTYASIGIAWSKDLLHWEWPR</sequence>
<organism evidence="1 2">
    <name type="scientific">Paenibacillus mesotrionivorans</name>
    <dbReference type="NCBI Taxonomy" id="3160968"/>
    <lineage>
        <taxon>Bacteria</taxon>
        <taxon>Bacillati</taxon>
        <taxon>Bacillota</taxon>
        <taxon>Bacilli</taxon>
        <taxon>Bacillales</taxon>
        <taxon>Paenibacillaceae</taxon>
        <taxon>Paenibacillus</taxon>
    </lineage>
</organism>
<keyword evidence="2" id="KW-1185">Reference proteome</keyword>
<evidence type="ECO:0000313" key="1">
    <source>
        <dbReference type="EMBL" id="MFM9330294.1"/>
    </source>
</evidence>
<evidence type="ECO:0000313" key="2">
    <source>
        <dbReference type="Proteomes" id="UP001631969"/>
    </source>
</evidence>
<name>A0ACC7P221_9BACL</name>